<evidence type="ECO:0000256" key="1">
    <source>
        <dbReference type="SAM" id="MobiDB-lite"/>
    </source>
</evidence>
<accession>A0A673TFD0</accession>
<feature type="region of interest" description="Disordered" evidence="1">
    <location>
        <begin position="29"/>
        <end position="89"/>
    </location>
</feature>
<dbReference type="Proteomes" id="UP000472268">
    <property type="component" value="Chromosome 2"/>
</dbReference>
<dbReference type="OMA" id="CAWEGCM"/>
<dbReference type="Pfam" id="PF15229">
    <property type="entry name" value="POM121"/>
    <property type="match status" value="1"/>
</dbReference>
<evidence type="ECO:0008006" key="4">
    <source>
        <dbReference type="Google" id="ProtNLM"/>
    </source>
</evidence>
<feature type="compositionally biased region" description="Basic and acidic residues" evidence="1">
    <location>
        <begin position="207"/>
        <end position="216"/>
    </location>
</feature>
<feature type="region of interest" description="Disordered" evidence="1">
    <location>
        <begin position="264"/>
        <end position="326"/>
    </location>
</feature>
<protein>
    <recommendedName>
        <fullName evidence="4">POM121 transmembrane nucleoporin like 12</fullName>
    </recommendedName>
</protein>
<evidence type="ECO:0000313" key="3">
    <source>
        <dbReference type="Proteomes" id="UP000472268"/>
    </source>
</evidence>
<reference evidence="2" key="2">
    <citation type="submission" date="2025-08" db="UniProtKB">
        <authorList>
            <consortium name="Ensembl"/>
        </authorList>
    </citation>
    <scope>IDENTIFICATION</scope>
</reference>
<evidence type="ECO:0000313" key="2">
    <source>
        <dbReference type="Ensembl" id="ENSSSUP00005010588.1"/>
    </source>
</evidence>
<keyword evidence="3" id="KW-1185">Reference proteome</keyword>
<feature type="region of interest" description="Disordered" evidence="1">
    <location>
        <begin position="202"/>
        <end position="229"/>
    </location>
</feature>
<gene>
    <name evidence="2" type="primary">POM121L12</name>
</gene>
<name>A0A673TFD0_SURSU</name>
<dbReference type="AlphaFoldDB" id="A0A673TFD0"/>
<reference evidence="2 3" key="1">
    <citation type="submission" date="2019-05" db="EMBL/GenBank/DDBJ databases">
        <title>A Chromosome-scale Meerkat (S. suricatta) Genome Assembly.</title>
        <authorList>
            <person name="Dudchenko O."/>
            <person name="Lieberman Aiden E."/>
            <person name="Tung J."/>
            <person name="Barreiro L.B."/>
            <person name="Clutton-Brock T.H."/>
        </authorList>
    </citation>
    <scope>NUCLEOTIDE SEQUENCE [LARGE SCALE GENOMIC DNA]</scope>
</reference>
<proteinExistence type="predicted"/>
<dbReference type="Ensembl" id="ENSSSUT00005012143.1">
    <property type="protein sequence ID" value="ENSSSUP00005010588.1"/>
    <property type="gene ID" value="ENSSSUG00005006800.1"/>
</dbReference>
<feature type="compositionally biased region" description="Polar residues" evidence="1">
    <location>
        <begin position="275"/>
        <end position="288"/>
    </location>
</feature>
<organism evidence="2 3">
    <name type="scientific">Suricata suricatta</name>
    <name type="common">Meerkat</name>
    <dbReference type="NCBI Taxonomy" id="37032"/>
    <lineage>
        <taxon>Eukaryota</taxon>
        <taxon>Metazoa</taxon>
        <taxon>Chordata</taxon>
        <taxon>Craniata</taxon>
        <taxon>Vertebrata</taxon>
        <taxon>Euteleostomi</taxon>
        <taxon>Mammalia</taxon>
        <taxon>Eutheria</taxon>
        <taxon>Laurasiatheria</taxon>
        <taxon>Carnivora</taxon>
        <taxon>Feliformia</taxon>
        <taxon>Herpestidae</taxon>
        <taxon>Suricata</taxon>
    </lineage>
</organism>
<reference evidence="2" key="3">
    <citation type="submission" date="2025-09" db="UniProtKB">
        <authorList>
            <consortium name="Ensembl"/>
        </authorList>
    </citation>
    <scope>IDENTIFICATION</scope>
</reference>
<sequence length="326" mass="35699">MPTVIRAPGASLAARSCDFGNFWKPNPRWKVPTPTPPPMGSYMSTPRPAQPPLTQVCPKPRPRAASREDCGSRVGTGPLHRVPQNWDPANPRRVVPEAWRRFPAKAPPETVLGPDLSSAWENYMKRCLWSARHPRQVLSPVTIKIAPPEPKTSPWASRAQGPGACFAGRPPSREHPDPCAKEKVLRALSQCQKGNRRFDGPLWFEIPEGKSRRPNPEPRPSAFKPLTRNGVVPSFVPRPGPLIRSLHSWGCSVYKDTDLQPDVQPLLSAGHPTAGTASAQDMEQQLQSWGKRPTAGASRLPPVPKSSDWGVSFATDVAQPSGSFDS</sequence>